<dbReference type="Proteomes" id="UP000261620">
    <property type="component" value="Unplaced"/>
</dbReference>
<dbReference type="InterPro" id="IPR011256">
    <property type="entry name" value="Reg_factor_effector_dom_sf"/>
</dbReference>
<dbReference type="OMA" id="PAGHWAC"/>
<evidence type="ECO:0000313" key="4">
    <source>
        <dbReference type="Proteomes" id="UP000261620"/>
    </source>
</evidence>
<dbReference type="SUPFAM" id="SSF55136">
    <property type="entry name" value="Probable bacterial effector-binding domain"/>
    <property type="match status" value="1"/>
</dbReference>
<dbReference type="STRING" id="94237.ENSMMOP00000024103"/>
<organism evidence="3 4">
    <name type="scientific">Mola mola</name>
    <name type="common">Ocean sunfish</name>
    <name type="synonym">Tetraodon mola</name>
    <dbReference type="NCBI Taxonomy" id="94237"/>
    <lineage>
        <taxon>Eukaryota</taxon>
        <taxon>Metazoa</taxon>
        <taxon>Chordata</taxon>
        <taxon>Craniata</taxon>
        <taxon>Vertebrata</taxon>
        <taxon>Euteleostomi</taxon>
        <taxon>Actinopterygii</taxon>
        <taxon>Neopterygii</taxon>
        <taxon>Teleostei</taxon>
        <taxon>Neoteleostei</taxon>
        <taxon>Acanthomorphata</taxon>
        <taxon>Eupercaria</taxon>
        <taxon>Tetraodontiformes</taxon>
        <taxon>Molidae</taxon>
        <taxon>Mola</taxon>
    </lineage>
</organism>
<name>A0A3Q3WZY0_MOLML</name>
<comment type="similarity">
    <text evidence="1">Belongs to the HEBP family.</text>
</comment>
<feature type="compositionally biased region" description="Acidic residues" evidence="2">
    <location>
        <begin position="7"/>
        <end position="23"/>
    </location>
</feature>
<dbReference type="GO" id="GO:0020037">
    <property type="term" value="F:heme binding"/>
    <property type="evidence" value="ECO:0007669"/>
    <property type="project" value="TreeGrafter"/>
</dbReference>
<proteinExistence type="inferred from homology"/>
<evidence type="ECO:0000256" key="2">
    <source>
        <dbReference type="SAM" id="MobiDB-lite"/>
    </source>
</evidence>
<reference evidence="3" key="2">
    <citation type="submission" date="2025-09" db="UniProtKB">
        <authorList>
            <consortium name="Ensembl"/>
        </authorList>
    </citation>
    <scope>IDENTIFICATION</scope>
</reference>
<dbReference type="PANTHER" id="PTHR11220:SF24">
    <property type="entry name" value="HEME-BINDING PROTEIN 1"/>
    <property type="match status" value="1"/>
</dbReference>
<dbReference type="Gene3D" id="3.20.80.10">
    <property type="entry name" value="Regulatory factor, effector binding domain"/>
    <property type="match status" value="1"/>
</dbReference>
<dbReference type="InterPro" id="IPR006917">
    <property type="entry name" value="SOUL_heme-bd"/>
</dbReference>
<dbReference type="Pfam" id="PF04832">
    <property type="entry name" value="SOUL"/>
    <property type="match status" value="1"/>
</dbReference>
<evidence type="ECO:0000256" key="1">
    <source>
        <dbReference type="ARBA" id="ARBA00009817"/>
    </source>
</evidence>
<sequence>MALISLEDLEGLDDENLDNDISDNPEPMAGDDQLLSHWQAVASTHQVSVPQEMTGPIHEMTRNSQQREPLPFAPVSRHEKMGEVLYEERVYPAGFWACVTRGETLYEQSISMAFMKLMRFICKENSAGRYLGMTVPVVSHIHMMEDRKMFEKDVQTAFYLPAQFQTSPPRPSDPDISIVHREPIRVIARTFFGTTTEETVSRQINLLWEILGMVDELCTDSYMVAVYENPGVPHRRNEIWFIRRNL</sequence>
<dbReference type="Ensembl" id="ENSMMOT00000024505.1">
    <property type="protein sequence ID" value="ENSMMOP00000024103.1"/>
    <property type="gene ID" value="ENSMMOG00000018343.1"/>
</dbReference>
<accession>A0A3Q3WZY0</accession>
<dbReference type="AlphaFoldDB" id="A0A3Q3WZY0"/>
<reference evidence="3" key="1">
    <citation type="submission" date="2025-08" db="UniProtKB">
        <authorList>
            <consortium name="Ensembl"/>
        </authorList>
    </citation>
    <scope>IDENTIFICATION</scope>
</reference>
<keyword evidence="4" id="KW-1185">Reference proteome</keyword>
<evidence type="ECO:0000313" key="3">
    <source>
        <dbReference type="Ensembl" id="ENSMMOP00000024103.1"/>
    </source>
</evidence>
<dbReference type="PANTHER" id="PTHR11220">
    <property type="entry name" value="HEME-BINDING PROTEIN-RELATED"/>
    <property type="match status" value="1"/>
</dbReference>
<protein>
    <submittedName>
        <fullName evidence="3">Uncharacterized protein</fullName>
    </submittedName>
</protein>
<feature type="region of interest" description="Disordered" evidence="2">
    <location>
        <begin position="1"/>
        <end position="28"/>
    </location>
</feature>